<dbReference type="Proteomes" id="UP000094313">
    <property type="component" value="Chromosome"/>
</dbReference>
<sequence>MYKKAISFYKTSWPGLILVVIFSFTFLFGFLKAGFPDLFYKQATGKIDTAITGIAYYQNNHTLKLKLEPGGLVLQQSYPLWWYAPHPKATDLKSGKQVSVFIEQSTGNFFGIKTTEKVIQPAWFDILTDYFNSAFILLVLISSFLLISIYHYGEIIKNIYLWLPYSLGILALTVFWGYLNLIIFVVIAIIVLKYILKKRKAQQLNSQPAV</sequence>
<evidence type="ECO:0000313" key="3">
    <source>
        <dbReference type="Proteomes" id="UP000094313"/>
    </source>
</evidence>
<feature type="transmembrane region" description="Helical" evidence="1">
    <location>
        <begin position="12"/>
        <end position="31"/>
    </location>
</feature>
<keyword evidence="1" id="KW-0472">Membrane</keyword>
<organism evidence="2 3">
    <name type="scientific">Pedobacter steynii</name>
    <dbReference type="NCBI Taxonomy" id="430522"/>
    <lineage>
        <taxon>Bacteria</taxon>
        <taxon>Pseudomonadati</taxon>
        <taxon>Bacteroidota</taxon>
        <taxon>Sphingobacteriia</taxon>
        <taxon>Sphingobacteriales</taxon>
        <taxon>Sphingobacteriaceae</taxon>
        <taxon>Pedobacter</taxon>
    </lineage>
</organism>
<evidence type="ECO:0000313" key="2">
    <source>
        <dbReference type="EMBL" id="AOM78219.1"/>
    </source>
</evidence>
<feature type="transmembrane region" description="Helical" evidence="1">
    <location>
        <begin position="165"/>
        <end position="192"/>
    </location>
</feature>
<keyword evidence="1" id="KW-1133">Transmembrane helix</keyword>
<reference evidence="2 3" key="1">
    <citation type="submission" date="2016-08" db="EMBL/GenBank/DDBJ databases">
        <authorList>
            <person name="Seilhamer J.J."/>
        </authorList>
    </citation>
    <scope>NUCLEOTIDE SEQUENCE [LARGE SCALE GENOMIC DNA]</scope>
    <source>
        <strain evidence="2 3">DX4</strain>
    </source>
</reference>
<dbReference type="KEGG" id="psty:BFS30_14190"/>
<dbReference type="OrthoDB" id="757031at2"/>
<dbReference type="EMBL" id="CP017141">
    <property type="protein sequence ID" value="AOM78219.1"/>
    <property type="molecule type" value="Genomic_DNA"/>
</dbReference>
<name>A0A1D7QHY1_9SPHI</name>
<accession>A0A1D7QHY1</accession>
<keyword evidence="3" id="KW-1185">Reference proteome</keyword>
<keyword evidence="1" id="KW-0812">Transmembrane</keyword>
<gene>
    <name evidence="2" type="ORF">BFS30_14190</name>
</gene>
<evidence type="ECO:0000256" key="1">
    <source>
        <dbReference type="SAM" id="Phobius"/>
    </source>
</evidence>
<proteinExistence type="predicted"/>
<protein>
    <submittedName>
        <fullName evidence="2">Uncharacterized protein</fullName>
    </submittedName>
</protein>
<dbReference type="RefSeq" id="WP_069379884.1">
    <property type="nucleotide sequence ID" value="NZ_CP017141.1"/>
</dbReference>
<feature type="transmembrane region" description="Helical" evidence="1">
    <location>
        <begin position="134"/>
        <end position="153"/>
    </location>
</feature>
<dbReference type="AlphaFoldDB" id="A0A1D7QHY1"/>